<dbReference type="InterPro" id="IPR009671">
    <property type="entry name" value="RraB_dom"/>
</dbReference>
<evidence type="ECO:0000313" key="3">
    <source>
        <dbReference type="Proteomes" id="UP000278823"/>
    </source>
</evidence>
<proteinExistence type="predicted"/>
<accession>A0A432PJE1</accession>
<feature type="domain" description="Regulator of ribonuclease activity B" evidence="1">
    <location>
        <begin position="30"/>
        <end position="126"/>
    </location>
</feature>
<gene>
    <name evidence="2" type="ORF">EFQ99_17155</name>
</gene>
<reference evidence="3" key="1">
    <citation type="submission" date="2018-11" db="EMBL/GenBank/DDBJ databases">
        <title>Rhizobium chutanense sp. nov., isolated from root nodules of Phaseolus vulgaris in China.</title>
        <authorList>
            <person name="Huo Y."/>
        </authorList>
    </citation>
    <scope>NUCLEOTIDE SEQUENCE [LARGE SCALE GENOMIC DNA]</scope>
    <source>
        <strain evidence="3">CCBAU 65647</strain>
    </source>
</reference>
<dbReference type="SUPFAM" id="SSF89946">
    <property type="entry name" value="Hypothetical protein VC0424"/>
    <property type="match status" value="1"/>
</dbReference>
<dbReference type="RefSeq" id="WP_126922188.1">
    <property type="nucleotide sequence ID" value="NZ_ML133690.1"/>
</dbReference>
<protein>
    <submittedName>
        <fullName evidence="2">Ribonuclease E inhibitor RraB</fullName>
    </submittedName>
</protein>
<dbReference type="OrthoDB" id="7472091at2"/>
<sequence>MLQGILFGIVTATILEPTGVDEVRLRAERKADADVLSSLQRNGDCSSIVRSIDLRFVGSKSSVLELSAASTELGFTVTQSVRMADSEVAIDLAIQSDARASSIDALTLTALKIEKRFNLRYDGWGTVAKTC</sequence>
<organism evidence="2 3">
    <name type="scientific">Rhizobium vallis</name>
    <dbReference type="NCBI Taxonomy" id="634290"/>
    <lineage>
        <taxon>Bacteria</taxon>
        <taxon>Pseudomonadati</taxon>
        <taxon>Pseudomonadota</taxon>
        <taxon>Alphaproteobacteria</taxon>
        <taxon>Hyphomicrobiales</taxon>
        <taxon>Rhizobiaceae</taxon>
        <taxon>Rhizobium/Agrobacterium group</taxon>
        <taxon>Rhizobium</taxon>
    </lineage>
</organism>
<dbReference type="Proteomes" id="UP000278823">
    <property type="component" value="Unassembled WGS sequence"/>
</dbReference>
<evidence type="ECO:0000259" key="1">
    <source>
        <dbReference type="Pfam" id="PF06877"/>
    </source>
</evidence>
<dbReference type="EMBL" id="RJTH01000005">
    <property type="protein sequence ID" value="RUM24502.1"/>
    <property type="molecule type" value="Genomic_DNA"/>
</dbReference>
<keyword evidence="3" id="KW-1185">Reference proteome</keyword>
<comment type="caution">
    <text evidence="2">The sequence shown here is derived from an EMBL/GenBank/DDBJ whole genome shotgun (WGS) entry which is preliminary data.</text>
</comment>
<dbReference type="AlphaFoldDB" id="A0A432PJE1"/>
<name>A0A432PJE1_9HYPH</name>
<dbReference type="Pfam" id="PF06877">
    <property type="entry name" value="RraB"/>
    <property type="match status" value="1"/>
</dbReference>
<evidence type="ECO:0000313" key="2">
    <source>
        <dbReference type="EMBL" id="RUM24502.1"/>
    </source>
</evidence>
<dbReference type="InterPro" id="IPR036701">
    <property type="entry name" value="RraB-like_sf"/>
</dbReference>
<dbReference type="Gene3D" id="3.30.70.970">
    <property type="entry name" value="RraB-like"/>
    <property type="match status" value="1"/>
</dbReference>